<dbReference type="RefSeq" id="WP_101185100.1">
    <property type="nucleotide sequence ID" value="NZ_CP031218.1"/>
</dbReference>
<dbReference type="SUPFAM" id="SSF53335">
    <property type="entry name" value="S-adenosyl-L-methionine-dependent methyltransferases"/>
    <property type="match status" value="1"/>
</dbReference>
<comment type="caution">
    <text evidence="2">The sequence shown here is derived from an EMBL/GenBank/DDBJ whole genome shotgun (WGS) entry which is preliminary data.</text>
</comment>
<dbReference type="Proteomes" id="UP000233248">
    <property type="component" value="Unassembled WGS sequence"/>
</dbReference>
<dbReference type="InterPro" id="IPR029063">
    <property type="entry name" value="SAM-dependent_MTases_sf"/>
</dbReference>
<dbReference type="EMBL" id="NXIF01000034">
    <property type="protein sequence ID" value="PKI80427.1"/>
    <property type="molecule type" value="Genomic_DNA"/>
</dbReference>
<dbReference type="OrthoDB" id="9786494at2"/>
<proteinExistence type="predicted"/>
<gene>
    <name evidence="2" type="ORF">CP960_09075</name>
</gene>
<evidence type="ECO:0000313" key="2">
    <source>
        <dbReference type="EMBL" id="PKI80427.1"/>
    </source>
</evidence>
<dbReference type="InterPro" id="IPR008471">
    <property type="entry name" value="MnmC-like_methylTransf"/>
</dbReference>
<feature type="domain" description="MnmC-like methyltransferase" evidence="1">
    <location>
        <begin position="117"/>
        <end position="215"/>
    </location>
</feature>
<dbReference type="PANTHER" id="PTHR39963">
    <property type="entry name" value="SLL0983 PROTEIN"/>
    <property type="match status" value="1"/>
</dbReference>
<dbReference type="KEGG" id="ahs:AHALO_0169"/>
<dbReference type="PANTHER" id="PTHR39963:SF1">
    <property type="entry name" value="MNMC-LIKE METHYLTRANSFERASE DOMAIN-CONTAINING PROTEIN"/>
    <property type="match status" value="1"/>
</dbReference>
<protein>
    <recommendedName>
        <fullName evidence="1">MnmC-like methyltransferase domain-containing protein</fullName>
    </recommendedName>
</protein>
<evidence type="ECO:0000313" key="3">
    <source>
        <dbReference type="Proteomes" id="UP000233248"/>
    </source>
</evidence>
<dbReference type="GO" id="GO:0016645">
    <property type="term" value="F:oxidoreductase activity, acting on the CH-NH group of donors"/>
    <property type="evidence" value="ECO:0007669"/>
    <property type="project" value="InterPro"/>
</dbReference>
<sequence>MYKTISTNDGSNTLYSSQYNQHYHNINDGAIFETLTKHVIPAITFHKNRHELNILDICYGLGYNTLGTLYYLKTNNLKIKVNIYSPELNKKLVKSLKDFDYPKEFSNLKHIIKCISEDLYYKDEQIEIKVFFKDARVLLKDLNIKFDVIYQDAFSSEVNNELWTKEYFSLLYNLCNDDSIITTYSVATPVRLSMYEAGFYIYEYIPYKRKQTLAFKKQQNLLGKYVDMELKKTRNPSAKALYDR</sequence>
<dbReference type="Gene3D" id="3.40.50.150">
    <property type="entry name" value="Vaccinia Virus protein VP39"/>
    <property type="match status" value="1"/>
</dbReference>
<accession>A0A2N1J1I3</accession>
<reference evidence="2 3" key="1">
    <citation type="submission" date="2017-09" db="EMBL/GenBank/DDBJ databases">
        <title>Genomics of the genus Arcobacter.</title>
        <authorList>
            <person name="Perez-Cataluna A."/>
            <person name="Figueras M.J."/>
            <person name="Salas-Masso N."/>
        </authorList>
    </citation>
    <scope>NUCLEOTIDE SEQUENCE [LARGE SCALE GENOMIC DNA]</scope>
    <source>
        <strain evidence="2 3">DSM 18005</strain>
    </source>
</reference>
<keyword evidence="3" id="KW-1185">Reference proteome</keyword>
<dbReference type="Pfam" id="PF05430">
    <property type="entry name" value="Methyltransf_30"/>
    <property type="match status" value="1"/>
</dbReference>
<name>A0A2N1J1I3_9BACT</name>
<evidence type="ECO:0000259" key="1">
    <source>
        <dbReference type="Pfam" id="PF05430"/>
    </source>
</evidence>
<dbReference type="AlphaFoldDB" id="A0A2N1J1I3"/>
<organism evidence="2 3">
    <name type="scientific">Malaciobacter halophilus</name>
    <dbReference type="NCBI Taxonomy" id="197482"/>
    <lineage>
        <taxon>Bacteria</taxon>
        <taxon>Pseudomonadati</taxon>
        <taxon>Campylobacterota</taxon>
        <taxon>Epsilonproteobacteria</taxon>
        <taxon>Campylobacterales</taxon>
        <taxon>Arcobacteraceae</taxon>
        <taxon>Malaciobacter</taxon>
    </lineage>
</organism>